<dbReference type="GO" id="GO:0006357">
    <property type="term" value="P:regulation of transcription by RNA polymerase II"/>
    <property type="evidence" value="ECO:0007669"/>
    <property type="project" value="TreeGrafter"/>
</dbReference>
<dbReference type="InterPro" id="IPR019786">
    <property type="entry name" value="Zinc_finger_PHD-type_CS"/>
</dbReference>
<keyword evidence="6" id="KW-0539">Nucleus</keyword>
<dbReference type="CDD" id="cd15670">
    <property type="entry name" value="ePHD_BRPF"/>
    <property type="match status" value="1"/>
</dbReference>
<evidence type="ECO:0000256" key="3">
    <source>
        <dbReference type="ARBA" id="ARBA00022737"/>
    </source>
</evidence>
<dbReference type="GO" id="GO:0016740">
    <property type="term" value="F:transferase activity"/>
    <property type="evidence" value="ECO:0007669"/>
    <property type="project" value="UniProtKB-KW"/>
</dbReference>
<evidence type="ECO:0000256" key="4">
    <source>
        <dbReference type="ARBA" id="ARBA00022771"/>
    </source>
</evidence>
<dbReference type="AlphaFoldDB" id="A0A420HLS1"/>
<organism evidence="11 12">
    <name type="scientific">Golovinomyces cichoracearum</name>
    <dbReference type="NCBI Taxonomy" id="62708"/>
    <lineage>
        <taxon>Eukaryota</taxon>
        <taxon>Fungi</taxon>
        <taxon>Dikarya</taxon>
        <taxon>Ascomycota</taxon>
        <taxon>Pezizomycotina</taxon>
        <taxon>Leotiomycetes</taxon>
        <taxon>Erysiphales</taxon>
        <taxon>Erysiphaceae</taxon>
        <taxon>Golovinomyces</taxon>
    </lineage>
</organism>
<name>A0A420HLS1_9PEZI</name>
<dbReference type="SMART" id="SM00249">
    <property type="entry name" value="PHD"/>
    <property type="match status" value="2"/>
</dbReference>
<evidence type="ECO:0000256" key="7">
    <source>
        <dbReference type="PROSITE-ProRule" id="PRU00146"/>
    </source>
</evidence>
<dbReference type="InterPro" id="IPR011011">
    <property type="entry name" value="Znf_FYVE_PHD"/>
</dbReference>
<dbReference type="InterPro" id="IPR019787">
    <property type="entry name" value="Znf_PHD-finger"/>
</dbReference>
<feature type="region of interest" description="Disordered" evidence="8">
    <location>
        <begin position="212"/>
        <end position="231"/>
    </location>
</feature>
<evidence type="ECO:0000259" key="10">
    <source>
        <dbReference type="PROSITE" id="PS51805"/>
    </source>
</evidence>
<dbReference type="SUPFAM" id="SSF57903">
    <property type="entry name" value="FYVE/PHD zinc finger"/>
    <property type="match status" value="1"/>
</dbReference>
<dbReference type="InterPro" id="IPR034732">
    <property type="entry name" value="EPHD"/>
</dbReference>
<dbReference type="CDD" id="cd15492">
    <property type="entry name" value="PHD_BRPF_JADE_like"/>
    <property type="match status" value="1"/>
</dbReference>
<feature type="compositionally biased region" description="Low complexity" evidence="8">
    <location>
        <begin position="10"/>
        <end position="36"/>
    </location>
</feature>
<feature type="region of interest" description="Disordered" evidence="8">
    <location>
        <begin position="402"/>
        <end position="431"/>
    </location>
</feature>
<dbReference type="GO" id="GO:0005634">
    <property type="term" value="C:nucleus"/>
    <property type="evidence" value="ECO:0007669"/>
    <property type="project" value="UniProtKB-SubCell"/>
</dbReference>
<accession>A0A420HLS1</accession>
<feature type="region of interest" description="Disordered" evidence="8">
    <location>
        <begin position="1045"/>
        <end position="1083"/>
    </location>
</feature>
<feature type="compositionally biased region" description="Polar residues" evidence="8">
    <location>
        <begin position="85"/>
        <end position="94"/>
    </location>
</feature>
<comment type="caution">
    <text evidence="11">The sequence shown here is derived from an EMBL/GenBank/DDBJ whole genome shotgun (WGS) entry which is preliminary data.</text>
</comment>
<feature type="compositionally biased region" description="Polar residues" evidence="8">
    <location>
        <begin position="111"/>
        <end position="120"/>
    </location>
</feature>
<dbReference type="GO" id="GO:0008270">
    <property type="term" value="F:zinc ion binding"/>
    <property type="evidence" value="ECO:0007669"/>
    <property type="project" value="UniProtKB-KW"/>
</dbReference>
<dbReference type="PANTHER" id="PTHR13793:SF107">
    <property type="entry name" value="BROMODOMAIN-CONTAINING PROTEIN HOMOLOG"/>
    <property type="match status" value="1"/>
</dbReference>
<dbReference type="Pfam" id="PF10513">
    <property type="entry name" value="EPL1"/>
    <property type="match status" value="1"/>
</dbReference>
<dbReference type="InterPro" id="IPR050701">
    <property type="entry name" value="Histone_Mod_Regulator"/>
</dbReference>
<dbReference type="OrthoDB" id="20839at2759"/>
<dbReference type="Proteomes" id="UP000285405">
    <property type="component" value="Unassembled WGS sequence"/>
</dbReference>
<reference evidence="11 12" key="1">
    <citation type="journal article" date="2018" name="BMC Genomics">
        <title>Comparative genome analyses reveal sequence features reflecting distinct modes of host-adaptation between dicot and monocot powdery mildew.</title>
        <authorList>
            <person name="Wu Y."/>
            <person name="Ma X."/>
            <person name="Pan Z."/>
            <person name="Kale S.D."/>
            <person name="Song Y."/>
            <person name="King H."/>
            <person name="Zhang Q."/>
            <person name="Presley C."/>
            <person name="Deng X."/>
            <person name="Wei C.I."/>
            <person name="Xiao S."/>
        </authorList>
    </citation>
    <scope>NUCLEOTIDE SEQUENCE [LARGE SCALE GENOMIC DNA]</scope>
    <source>
        <strain evidence="11">UCSC1</strain>
    </source>
</reference>
<evidence type="ECO:0000256" key="8">
    <source>
        <dbReference type="SAM" id="MobiDB-lite"/>
    </source>
</evidence>
<dbReference type="Pfam" id="PF13831">
    <property type="entry name" value="PHD_2"/>
    <property type="match status" value="1"/>
</dbReference>
<comment type="subcellular location">
    <subcellularLocation>
        <location evidence="1">Nucleus</location>
    </subcellularLocation>
</comment>
<feature type="region of interest" description="Disordered" evidence="8">
    <location>
        <begin position="1"/>
        <end position="121"/>
    </location>
</feature>
<keyword evidence="2" id="KW-0479">Metal-binding</keyword>
<evidence type="ECO:0000313" key="11">
    <source>
        <dbReference type="EMBL" id="RKF58378.1"/>
    </source>
</evidence>
<feature type="domain" description="PHD-type" evidence="9">
    <location>
        <begin position="436"/>
        <end position="486"/>
    </location>
</feature>
<dbReference type="EMBL" id="MCBR01018336">
    <property type="protein sequence ID" value="RKF58378.1"/>
    <property type="molecule type" value="Genomic_DNA"/>
</dbReference>
<evidence type="ECO:0000256" key="6">
    <source>
        <dbReference type="ARBA" id="ARBA00023242"/>
    </source>
</evidence>
<gene>
    <name evidence="11" type="ORF">GcC1_183017</name>
</gene>
<evidence type="ECO:0000259" key="9">
    <source>
        <dbReference type="PROSITE" id="PS50016"/>
    </source>
</evidence>
<dbReference type="FunFam" id="3.30.40.10:FF:000007">
    <property type="entry name" value="Bromodomain containing 1, isoform CRA_b"/>
    <property type="match status" value="1"/>
</dbReference>
<dbReference type="PROSITE" id="PS50016">
    <property type="entry name" value="ZF_PHD_2"/>
    <property type="match status" value="1"/>
</dbReference>
<sequence>MGLISDKSPRSSASRSMRPKSSGADLNNSNLANNSSEPAFKKRKYVPGGPGGGGRYFDEDGTEILAGRIRSGRPNPTSSRRRAGRQNNAISSISGIYDQKNRCTRNRSRVPRSQTSSLRYSSAAQAAAVVQSDGYKPREERAWEEFHPNFDIDIPLLALSASEVEGQHESGFEKVFTSSQPGEGHSSAGIEVSTPFDKAPGHLPLNMIDISSLRIPGTPGGGKRRPGRPPKDPIAFFAAKAAKMGKSFYDNNSKTPNTLPPVPSFKEKLTLPQPSYRKSNTLARFEDKTLRHARLVDESMARVGYQESKKFLRPHRTLIKVSDVNLEDDLDFGPGYKSDCERKALMGKCEIGRVEYDMDEQDDKWLNSYNSARRLADMEIIQREIFEITITKIEKEWHNLEKKIPKPNPKPPQTHRPRSSSAAAVNGEAQSGEEQDSKCAICDDGDCENTNAIVFCDGCDLAVHQECYGVPFIPEGQWLCRKCQLIGRGVPTCIFCPNTDGAFKQTNASKWAHLLCAMWIPEVSLGNHTFMEPIMEVEKVPKTRWKLSCYLCNQRMGACIQCGNKSCYQAFHVTCARRARLFLKMKNCQGTLSVLDGSTNMKAFCDKHCPTEWLKENDVANATRDARAYFKKIMRGKLWADSQASASEMAANYHQMTAEHQSEESQVAGNKMEPTLDQNKNKGTQVKKPIWKLPSGAPVIPFYVYQRVQNALASFNIQKCKEYIADVCRYWTLKREARRGAALLKRLQLQMETFSSNEITRRNFAGMGQTGRPKLQRRIEFAKILMKDIENLKSLSENVVKRELKKLEAAKLQVDFVDTVYFPVAMLFTPILENAIALNAKGLVTEEFTQFQRKIQHRHYTSVIPFTRELCRILRKLVLLDSESRITTANTTVEISVEEIKESHELVKRVTTTIIQPKIESAARIESEICGKLLDDILRELSIFFESIWHTEPKSITIRPNLTGKDERCLRISDSTHSEDYNSLNFETQKKFMNPESFEPENFDNTTPDTRDDEKFSVVRADLDPELEDKIMIDFDAKSRDSCADSHEKLELPRDTSVTPDKSGYQIPLRNSHPAPPTPPKSTDECGFVVQDDVLSNGGIPFIFKNFEVKGTTCLDITDSCYLSEHPSDLDNELAVLEGYPNEQYEPKVAITPTKGKSSRLDHKRGHG</sequence>
<dbReference type="PROSITE" id="PS01359">
    <property type="entry name" value="ZF_PHD_1"/>
    <property type="match status" value="1"/>
</dbReference>
<keyword evidence="11" id="KW-0808">Transferase</keyword>
<evidence type="ECO:0000256" key="5">
    <source>
        <dbReference type="ARBA" id="ARBA00022833"/>
    </source>
</evidence>
<keyword evidence="5" id="KW-0862">Zinc</keyword>
<dbReference type="PANTHER" id="PTHR13793">
    <property type="entry name" value="PHD FINGER PROTEINS"/>
    <property type="match status" value="1"/>
</dbReference>
<feature type="compositionally biased region" description="Basic and acidic residues" evidence="8">
    <location>
        <begin position="1045"/>
        <end position="1054"/>
    </location>
</feature>
<protein>
    <submittedName>
        <fullName evidence="11">Subunit of the NuA3 histone acetyltransferase complex</fullName>
    </submittedName>
</protein>
<dbReference type="PROSITE" id="PS51805">
    <property type="entry name" value="EPHD"/>
    <property type="match status" value="1"/>
</dbReference>
<keyword evidence="4 7" id="KW-0863">Zinc-finger</keyword>
<dbReference type="FunFam" id="3.30.40.10:FF:000008">
    <property type="entry name" value="Bromodomain containing 1, isoform CRA_a"/>
    <property type="match status" value="1"/>
</dbReference>
<dbReference type="Gene3D" id="3.30.40.10">
    <property type="entry name" value="Zinc/RING finger domain, C3HC4 (zinc finger)"/>
    <property type="match status" value="2"/>
</dbReference>
<dbReference type="InterPro" id="IPR001965">
    <property type="entry name" value="Znf_PHD"/>
</dbReference>
<proteinExistence type="predicted"/>
<dbReference type="InterPro" id="IPR019542">
    <property type="entry name" value="Enhancer_polycomb-like_N"/>
</dbReference>
<evidence type="ECO:0000313" key="12">
    <source>
        <dbReference type="Proteomes" id="UP000285405"/>
    </source>
</evidence>
<evidence type="ECO:0000256" key="1">
    <source>
        <dbReference type="ARBA" id="ARBA00004123"/>
    </source>
</evidence>
<dbReference type="Pfam" id="PF13832">
    <property type="entry name" value="zf-HC5HC2H_2"/>
    <property type="match status" value="1"/>
</dbReference>
<keyword evidence="3" id="KW-0677">Repeat</keyword>
<evidence type="ECO:0000256" key="2">
    <source>
        <dbReference type="ARBA" id="ARBA00022723"/>
    </source>
</evidence>
<feature type="domain" description="PHD-type" evidence="10">
    <location>
        <begin position="490"/>
        <end position="609"/>
    </location>
</feature>
<dbReference type="InterPro" id="IPR013083">
    <property type="entry name" value="Znf_RING/FYVE/PHD"/>
</dbReference>